<dbReference type="Gene3D" id="3.40.190.10">
    <property type="entry name" value="Periplasmic binding protein-like II"/>
    <property type="match status" value="2"/>
</dbReference>
<accession>A0A916QE21</accession>
<dbReference type="AlphaFoldDB" id="A0A916QE21"/>
<evidence type="ECO:0000313" key="4">
    <source>
        <dbReference type="EMBL" id="GFR38790.1"/>
    </source>
</evidence>
<evidence type="ECO:0000256" key="1">
    <source>
        <dbReference type="ARBA" id="ARBA00008520"/>
    </source>
</evidence>
<proteinExistence type="inferred from homology"/>
<feature type="compositionally biased region" description="Polar residues" evidence="2">
    <location>
        <begin position="29"/>
        <end position="45"/>
    </location>
</feature>
<gene>
    <name evidence="4" type="ORF">PRECH8_20860</name>
</gene>
<feature type="chain" id="PRO_5039270979" description="Aldouronate transport system substrate-binding protein" evidence="3">
    <location>
        <begin position="22"/>
        <end position="571"/>
    </location>
</feature>
<comment type="similarity">
    <text evidence="1">Belongs to the bacterial solute-binding protein 1 family.</text>
</comment>
<dbReference type="RefSeq" id="WP_200967020.1">
    <property type="nucleotide sequence ID" value="NZ_BMAQ01000028.1"/>
</dbReference>
<keyword evidence="3" id="KW-0732">Signal</keyword>
<dbReference type="PANTHER" id="PTHR43649:SF31">
    <property type="entry name" value="SN-GLYCEROL-3-PHOSPHATE-BINDING PERIPLASMIC PROTEIN UGPB"/>
    <property type="match status" value="1"/>
</dbReference>
<evidence type="ECO:0008006" key="6">
    <source>
        <dbReference type="Google" id="ProtNLM"/>
    </source>
</evidence>
<feature type="signal peptide" evidence="3">
    <location>
        <begin position="1"/>
        <end position="21"/>
    </location>
</feature>
<reference evidence="4" key="1">
    <citation type="submission" date="2020-08" db="EMBL/GenBank/DDBJ databases">
        <authorList>
            <person name="Uke A."/>
            <person name="Chhe C."/>
            <person name="Baramee S."/>
            <person name="Kosugi A."/>
        </authorList>
    </citation>
    <scope>NUCLEOTIDE SEQUENCE</scope>
    <source>
        <strain evidence="4">DA-C8</strain>
    </source>
</reference>
<organism evidence="4 5">
    <name type="scientific">Insulibacter thermoxylanivorax</name>
    <dbReference type="NCBI Taxonomy" id="2749268"/>
    <lineage>
        <taxon>Bacteria</taxon>
        <taxon>Bacillati</taxon>
        <taxon>Bacillota</taxon>
        <taxon>Bacilli</taxon>
        <taxon>Bacillales</taxon>
        <taxon>Paenibacillaceae</taxon>
        <taxon>Insulibacter</taxon>
    </lineage>
</organism>
<feature type="region of interest" description="Disordered" evidence="2">
    <location>
        <begin position="29"/>
        <end position="51"/>
    </location>
</feature>
<evidence type="ECO:0000313" key="5">
    <source>
        <dbReference type="Proteomes" id="UP000654993"/>
    </source>
</evidence>
<dbReference type="InterPro" id="IPR050490">
    <property type="entry name" value="Bact_solute-bd_prot1"/>
</dbReference>
<protein>
    <recommendedName>
        <fullName evidence="6">Aldouronate transport system substrate-binding protein</fullName>
    </recommendedName>
</protein>
<dbReference type="PANTHER" id="PTHR43649">
    <property type="entry name" value="ARABINOSE-BINDING PROTEIN-RELATED"/>
    <property type="match status" value="1"/>
</dbReference>
<dbReference type="PROSITE" id="PS51257">
    <property type="entry name" value="PROKAR_LIPOPROTEIN"/>
    <property type="match status" value="1"/>
</dbReference>
<dbReference type="EMBL" id="BMAQ01000028">
    <property type="protein sequence ID" value="GFR38790.1"/>
    <property type="molecule type" value="Genomic_DNA"/>
</dbReference>
<name>A0A916QE21_9BACL</name>
<sequence>MGLRKGLTILTLCLAFVLVMAACTKDNNAEPTPNTQTPASNNDASGSGGTDSRLEALGLDANLRFKETRKITVEIYDRGNDGGTPPEDNFYTDYIKEGLLRDHNIEVEFVPVPRWTEVEVINNLLAANQAPDISVTYSYPTIQAYANMGGVLDLNPYLEEYKDLLPDLWDLLTDSNIYWNQDPHTGTIWAIEARLAVLNRINTFVREDWLQKLGLEAPTTLQEFEDMLIAFRDNASLLLGDEADKMIPFSTSFDIGWRADHLLTSFVPNDITDKDIYVYGFDDRHFLLPNYKEGVRVLNKWYNEGLIWKDFSLYPAGDPTEDNLMKAGYVGAFIHNWDYPYRNGEDSIHANLQRLVGPDAAFVAVEPFPNDAGVYKKFLSGPIDRKIFFPATNDEPLASLLYLNWISKLENRLFLQFGEEGVTHEKLEDGSYKTLAATGEKIMNSPANIDYTLTINGLDLGDPDLTVKSIANGYAGVDKRYVEIAHRITTNQGRIGKNVNVGEIKSEAGQGQALKEKRDAILNRAVVAPPDQFDQIYDSGMEDYLRSGGQAIIDERRAAWEAVYGDKTMLD</sequence>
<reference evidence="4" key="2">
    <citation type="journal article" date="2021" name="Data Brief">
        <title>Draft genome sequence data of the facultative, thermophilic, xylanolytic bacterium Paenibacillus sp. strain DA-C8.</title>
        <authorList>
            <person name="Chhe C."/>
            <person name="Uke A."/>
            <person name="Baramee S."/>
            <person name="Ungkulpasvich U."/>
            <person name="Tachaapaikoon C."/>
            <person name="Pason P."/>
            <person name="Waeonukul R."/>
            <person name="Ratanakhanokchai K."/>
            <person name="Kosugi A."/>
        </authorList>
    </citation>
    <scope>NUCLEOTIDE SEQUENCE</scope>
    <source>
        <strain evidence="4">DA-C8</strain>
    </source>
</reference>
<comment type="caution">
    <text evidence="4">The sequence shown here is derived from an EMBL/GenBank/DDBJ whole genome shotgun (WGS) entry which is preliminary data.</text>
</comment>
<dbReference type="Proteomes" id="UP000654993">
    <property type="component" value="Unassembled WGS sequence"/>
</dbReference>
<evidence type="ECO:0000256" key="3">
    <source>
        <dbReference type="SAM" id="SignalP"/>
    </source>
</evidence>
<evidence type="ECO:0000256" key="2">
    <source>
        <dbReference type="SAM" id="MobiDB-lite"/>
    </source>
</evidence>
<keyword evidence="5" id="KW-1185">Reference proteome</keyword>
<dbReference type="SUPFAM" id="SSF53850">
    <property type="entry name" value="Periplasmic binding protein-like II"/>
    <property type="match status" value="1"/>
</dbReference>